<name>A0A061S3F6_9CHLO</name>
<sequence length="54" mass="6203">MTEAPFGLSPSRKLKLLFTIYLMGQVHHSYVSSLDEDIIQLPLRSLQKQVDEQT</sequence>
<evidence type="ECO:0000313" key="1">
    <source>
        <dbReference type="EMBL" id="JAC77539.1"/>
    </source>
</evidence>
<dbReference type="AlphaFoldDB" id="A0A061S3F6"/>
<accession>A0A061S3F6</accession>
<organism evidence="1">
    <name type="scientific">Tetraselmis sp. GSL018</name>
    <dbReference type="NCBI Taxonomy" id="582737"/>
    <lineage>
        <taxon>Eukaryota</taxon>
        <taxon>Viridiplantae</taxon>
        <taxon>Chlorophyta</taxon>
        <taxon>core chlorophytes</taxon>
        <taxon>Chlorodendrophyceae</taxon>
        <taxon>Chlorodendrales</taxon>
        <taxon>Chlorodendraceae</taxon>
        <taxon>Tetraselmis</taxon>
    </lineage>
</organism>
<proteinExistence type="predicted"/>
<gene>
    <name evidence="1" type="ORF">TSPGSL018_17416</name>
</gene>
<reference evidence="1" key="1">
    <citation type="submission" date="2014-05" db="EMBL/GenBank/DDBJ databases">
        <title>The transcriptome of the halophilic microalga Tetraselmis sp. GSL018 isolated from the Great Salt Lake, Utah.</title>
        <authorList>
            <person name="Jinkerson R.E."/>
            <person name="D'Adamo S."/>
            <person name="Posewitz M.C."/>
        </authorList>
    </citation>
    <scope>NUCLEOTIDE SEQUENCE</scope>
    <source>
        <strain evidence="1">GSL018</strain>
    </source>
</reference>
<protein>
    <submittedName>
        <fullName evidence="1">Uncharacterized protein</fullName>
    </submittedName>
</protein>
<dbReference type="EMBL" id="GBEZ01007960">
    <property type="protein sequence ID" value="JAC77539.1"/>
    <property type="molecule type" value="Transcribed_RNA"/>
</dbReference>